<evidence type="ECO:0000256" key="1">
    <source>
        <dbReference type="ARBA" id="ARBA00004141"/>
    </source>
</evidence>
<gene>
    <name evidence="9" type="ORF">MNAN1_000348</name>
</gene>
<feature type="region of interest" description="Disordered" evidence="6">
    <location>
        <begin position="1"/>
        <end position="39"/>
    </location>
</feature>
<feature type="transmembrane region" description="Helical" evidence="7">
    <location>
        <begin position="441"/>
        <end position="460"/>
    </location>
</feature>
<keyword evidence="5 7" id="KW-0472">Membrane</keyword>
<dbReference type="InterPro" id="IPR013057">
    <property type="entry name" value="AA_transpt_TM"/>
</dbReference>
<evidence type="ECO:0000313" key="9">
    <source>
        <dbReference type="EMBL" id="WFD25380.1"/>
    </source>
</evidence>
<feature type="transmembrane region" description="Helical" evidence="7">
    <location>
        <begin position="333"/>
        <end position="354"/>
    </location>
</feature>
<accession>A0AAF0EGP5</accession>
<name>A0AAF0EGP5_9BASI</name>
<dbReference type="PANTHER" id="PTHR22950">
    <property type="entry name" value="AMINO ACID TRANSPORTER"/>
    <property type="match status" value="1"/>
</dbReference>
<keyword evidence="4 7" id="KW-1133">Transmembrane helix</keyword>
<feature type="region of interest" description="Disordered" evidence="6">
    <location>
        <begin position="55"/>
        <end position="78"/>
    </location>
</feature>
<evidence type="ECO:0000256" key="3">
    <source>
        <dbReference type="ARBA" id="ARBA00022692"/>
    </source>
</evidence>
<protein>
    <recommendedName>
        <fullName evidence="8">Amino acid transporter transmembrane domain-containing protein</fullName>
    </recommendedName>
</protein>
<dbReference type="Proteomes" id="UP001213623">
    <property type="component" value="Chromosome 1"/>
</dbReference>
<sequence>MEELISFDKPLPQGLTMDTLAPSPAPGQKRTPLSRFFPNSDTNYIRRYKFLEDPEASEAGSTAVSPTSDGSSDEAAEKHVPKAQLDDAIVEQVNGPYRGEVAKPVQRTLGFFGAFFNMIAYSIALGILSIPMVVATIGMVPFVLLCCLFSFVTWYIGYNYWRIAMMYPGVQNLQQVGELLFGPVGGIVFAVFQGIFSIFLQGNHVLLGGYAFYYLGWEACMIIMVFVFTIISFVFTLPRSYRLFSAFAAISFTSIFTVVIIAMIASGVAAPQNRDPGQPPKQIHAFGASPRIPHDFLDGVLGVTNVFVSFGAIPAYLPVIAEMKRPQDFPRSLILLVAVSFVMYVIVGCIMNYNLGQYTTSPSLGSLSTVMIKISYGLALPTILVAGCASGQVTGKMLMINVFSGSRRRYLRSKVVTWTAWILINVASWAIGFVLAEVIPFFSTFLGLEASLFWSIFFMFAPMFYLWRHQFDYWDHWRNRLGFLVALIMIGMAGFLCIAGTWSAAISIRDLYKTGNVGSPFSCEMPSG</sequence>
<dbReference type="Pfam" id="PF01490">
    <property type="entry name" value="Aa_trans"/>
    <property type="match status" value="1"/>
</dbReference>
<dbReference type="GO" id="GO:0015179">
    <property type="term" value="F:L-amino acid transmembrane transporter activity"/>
    <property type="evidence" value="ECO:0007669"/>
    <property type="project" value="TreeGrafter"/>
</dbReference>
<organism evidence="9 10">
    <name type="scientific">Malassezia nana</name>
    <dbReference type="NCBI Taxonomy" id="180528"/>
    <lineage>
        <taxon>Eukaryota</taxon>
        <taxon>Fungi</taxon>
        <taxon>Dikarya</taxon>
        <taxon>Basidiomycota</taxon>
        <taxon>Ustilaginomycotina</taxon>
        <taxon>Malasseziomycetes</taxon>
        <taxon>Malasseziales</taxon>
        <taxon>Malasseziaceae</taxon>
        <taxon>Malassezia</taxon>
    </lineage>
</organism>
<dbReference type="EMBL" id="CP119892">
    <property type="protein sequence ID" value="WFD25380.1"/>
    <property type="molecule type" value="Genomic_DNA"/>
</dbReference>
<evidence type="ECO:0000256" key="4">
    <source>
        <dbReference type="ARBA" id="ARBA00022989"/>
    </source>
</evidence>
<keyword evidence="10" id="KW-1185">Reference proteome</keyword>
<evidence type="ECO:0000256" key="2">
    <source>
        <dbReference type="ARBA" id="ARBA00008066"/>
    </source>
</evidence>
<evidence type="ECO:0000256" key="5">
    <source>
        <dbReference type="ARBA" id="ARBA00023136"/>
    </source>
</evidence>
<feature type="transmembrane region" description="Helical" evidence="7">
    <location>
        <begin position="247"/>
        <end position="270"/>
    </location>
</feature>
<dbReference type="Gene3D" id="1.20.1740.10">
    <property type="entry name" value="Amino acid/polyamine transporter I"/>
    <property type="match status" value="1"/>
</dbReference>
<evidence type="ECO:0000313" key="10">
    <source>
        <dbReference type="Proteomes" id="UP001213623"/>
    </source>
</evidence>
<dbReference type="AlphaFoldDB" id="A0AAF0EGP5"/>
<feature type="transmembrane region" description="Helical" evidence="7">
    <location>
        <begin position="299"/>
        <end position="321"/>
    </location>
</feature>
<feature type="compositionally biased region" description="Polar residues" evidence="6">
    <location>
        <begin position="59"/>
        <end position="70"/>
    </location>
</feature>
<feature type="transmembrane region" description="Helical" evidence="7">
    <location>
        <begin position="134"/>
        <end position="158"/>
    </location>
</feature>
<feature type="transmembrane region" description="Helical" evidence="7">
    <location>
        <begin position="481"/>
        <end position="505"/>
    </location>
</feature>
<evidence type="ECO:0000256" key="7">
    <source>
        <dbReference type="SAM" id="Phobius"/>
    </source>
</evidence>
<feature type="transmembrane region" description="Helical" evidence="7">
    <location>
        <begin position="374"/>
        <end position="394"/>
    </location>
</feature>
<feature type="transmembrane region" description="Helical" evidence="7">
    <location>
        <begin position="179"/>
        <end position="200"/>
    </location>
</feature>
<dbReference type="PANTHER" id="PTHR22950:SF479">
    <property type="entry name" value="AMINO ACID TRANSPORTER (EUROFUNG)-RELATED"/>
    <property type="match status" value="1"/>
</dbReference>
<feature type="transmembrane region" description="Helical" evidence="7">
    <location>
        <begin position="212"/>
        <end position="235"/>
    </location>
</feature>
<comment type="similarity">
    <text evidence="2">Belongs to the amino acid/polyamine transporter 2 family.</text>
</comment>
<proteinExistence type="inferred from homology"/>
<evidence type="ECO:0000259" key="8">
    <source>
        <dbReference type="Pfam" id="PF01490"/>
    </source>
</evidence>
<feature type="transmembrane region" description="Helical" evidence="7">
    <location>
        <begin position="415"/>
        <end position="435"/>
    </location>
</feature>
<dbReference type="GO" id="GO:0016020">
    <property type="term" value="C:membrane"/>
    <property type="evidence" value="ECO:0007669"/>
    <property type="project" value="UniProtKB-SubCell"/>
</dbReference>
<feature type="transmembrane region" description="Helical" evidence="7">
    <location>
        <begin position="108"/>
        <end position="128"/>
    </location>
</feature>
<reference evidence="9" key="1">
    <citation type="submission" date="2023-03" db="EMBL/GenBank/DDBJ databases">
        <title>Mating type loci evolution in Malassezia.</title>
        <authorList>
            <person name="Coelho M.A."/>
        </authorList>
    </citation>
    <scope>NUCLEOTIDE SEQUENCE</scope>
    <source>
        <strain evidence="9">CBS 9557</strain>
    </source>
</reference>
<keyword evidence="3 7" id="KW-0812">Transmembrane</keyword>
<feature type="domain" description="Amino acid transporter transmembrane" evidence="8">
    <location>
        <begin position="110"/>
        <end position="502"/>
    </location>
</feature>
<evidence type="ECO:0000256" key="6">
    <source>
        <dbReference type="SAM" id="MobiDB-lite"/>
    </source>
</evidence>
<comment type="subcellular location">
    <subcellularLocation>
        <location evidence="1">Membrane</location>
        <topology evidence="1">Multi-pass membrane protein</topology>
    </subcellularLocation>
</comment>